<proteinExistence type="predicted"/>
<dbReference type="RefSeq" id="WP_053111732.1">
    <property type="nucleotide sequence ID" value="NZ_AP024852.1"/>
</dbReference>
<dbReference type="OrthoDB" id="5917215at2"/>
<dbReference type="PROSITE" id="PS51257">
    <property type="entry name" value="PROKAR_LIPOPROTEIN"/>
    <property type="match status" value="1"/>
</dbReference>
<organism evidence="1 2">
    <name type="scientific">Photobacterium swingsii</name>
    <dbReference type="NCBI Taxonomy" id="680026"/>
    <lineage>
        <taxon>Bacteria</taxon>
        <taxon>Pseudomonadati</taxon>
        <taxon>Pseudomonadota</taxon>
        <taxon>Gammaproteobacteria</taxon>
        <taxon>Vibrionales</taxon>
        <taxon>Vibrionaceae</taxon>
        <taxon>Photobacterium</taxon>
    </lineage>
</organism>
<evidence type="ECO:0000313" key="2">
    <source>
        <dbReference type="Proteomes" id="UP000240481"/>
    </source>
</evidence>
<gene>
    <name evidence="1" type="ORF">C9I94_03500</name>
</gene>
<comment type="caution">
    <text evidence="1">The sequence shown here is derived from an EMBL/GenBank/DDBJ whole genome shotgun (WGS) entry which is preliminary data.</text>
</comment>
<dbReference type="Pfam" id="PF10973">
    <property type="entry name" value="DUF2799"/>
    <property type="match status" value="1"/>
</dbReference>
<dbReference type="AlphaFoldDB" id="A0A0J8Y436"/>
<dbReference type="STRING" id="680026.AB733_01605"/>
<dbReference type="EMBL" id="PYLZ01000001">
    <property type="protein sequence ID" value="PSW27058.1"/>
    <property type="molecule type" value="Genomic_DNA"/>
</dbReference>
<accession>A0A0J8Y436</accession>
<protein>
    <submittedName>
        <fullName evidence="1">DUF2799 domain-containing protein</fullName>
    </submittedName>
</protein>
<keyword evidence="2" id="KW-1185">Reference proteome</keyword>
<dbReference type="InterPro" id="IPR021242">
    <property type="entry name" value="DUF2799"/>
</dbReference>
<evidence type="ECO:0000313" key="1">
    <source>
        <dbReference type="EMBL" id="PSW27058.1"/>
    </source>
</evidence>
<name>A0A0J8Y436_9GAMM</name>
<sequence length="121" mass="13743">MNKWLLPIFAGLSLSGCVLQPELAFNDDTAWKNYGYETALSGMIKNSEDDLRSRDKMKSLQATGYQAYSDGYELGRTEYCAQNAFILGVKNQAYHGICDRLDWTFRQDYISGRTSRAGRSF</sequence>
<reference evidence="1 2" key="1">
    <citation type="submission" date="2018-01" db="EMBL/GenBank/DDBJ databases">
        <title>Whole genome sequencing of Histamine producing bacteria.</title>
        <authorList>
            <person name="Butler K."/>
        </authorList>
    </citation>
    <scope>NUCLEOTIDE SEQUENCE [LARGE SCALE GENOMIC DNA]</scope>
    <source>
        <strain evidence="1 2">DSM 24669</strain>
    </source>
</reference>
<dbReference type="Proteomes" id="UP000240481">
    <property type="component" value="Unassembled WGS sequence"/>
</dbReference>